<sequence length="79" mass="9589">MIYCFFLKKESEGQDFQFYPGKLGSRIYENISKEAWNIWKVKQTILINEKRLNMLNVKDRKMLEKEMIKFFFGNNKIVS</sequence>
<dbReference type="PANTHER" id="PTHR36965">
    <property type="entry name" value="FE(2+)-TRAFFICKING PROTEIN-RELATED"/>
    <property type="match status" value="1"/>
</dbReference>
<dbReference type="EMBL" id="LN774881">
    <property type="protein sequence ID" value="CEN32083.1"/>
    <property type="molecule type" value="Genomic_DNA"/>
</dbReference>
<proteinExistence type="predicted"/>
<name>A0A0H5BWN7_9ENTR</name>
<organism evidence="2 3">
    <name type="scientific">Candidatus Westeberhardia cardiocondylae</name>
    <dbReference type="NCBI Taxonomy" id="1594731"/>
    <lineage>
        <taxon>Bacteria</taxon>
        <taxon>Pseudomonadati</taxon>
        <taxon>Pseudomonadota</taxon>
        <taxon>Gammaproteobacteria</taxon>
        <taxon>Enterobacterales</taxon>
        <taxon>Enterobacteriaceae</taxon>
        <taxon>ant endosymbionts</taxon>
        <taxon>Candidatus Westeberhardia</taxon>
    </lineage>
</organism>
<dbReference type="AlphaFoldDB" id="A0A0H5BWN7"/>
<dbReference type="GO" id="GO:0034599">
    <property type="term" value="P:cellular response to oxidative stress"/>
    <property type="evidence" value="ECO:0007669"/>
    <property type="project" value="TreeGrafter"/>
</dbReference>
<dbReference type="SUPFAM" id="SSF111148">
    <property type="entry name" value="YggX-like"/>
    <property type="match status" value="1"/>
</dbReference>
<dbReference type="Proteomes" id="UP000242753">
    <property type="component" value="Chromosome I"/>
</dbReference>
<dbReference type="Pfam" id="PF04362">
    <property type="entry name" value="Iron_traffic"/>
    <property type="match status" value="1"/>
</dbReference>
<dbReference type="InterPro" id="IPR007457">
    <property type="entry name" value="Fe_traffick_prot_YggX"/>
</dbReference>
<dbReference type="PIRSF" id="PIRSF029827">
    <property type="entry name" value="Fe_traffic_YggX"/>
    <property type="match status" value="1"/>
</dbReference>
<dbReference type="NCBIfam" id="NF003817">
    <property type="entry name" value="PRK05408.1"/>
    <property type="match status" value="1"/>
</dbReference>
<keyword evidence="3" id="KW-1185">Reference proteome</keyword>
<dbReference type="PANTHER" id="PTHR36965:SF1">
    <property type="entry name" value="FE(2+)-TRAFFICKING PROTEIN-RELATED"/>
    <property type="match status" value="1"/>
</dbReference>
<dbReference type="GO" id="GO:0005829">
    <property type="term" value="C:cytosol"/>
    <property type="evidence" value="ECO:0007669"/>
    <property type="project" value="TreeGrafter"/>
</dbReference>
<evidence type="ECO:0000313" key="3">
    <source>
        <dbReference type="Proteomes" id="UP000242753"/>
    </source>
</evidence>
<dbReference type="PATRIC" id="fig|1594731.3.peg.117"/>
<protein>
    <submittedName>
        <fullName evidence="2">Probable Fe(2+)-trafficking protein</fullName>
    </submittedName>
</protein>
<accession>A0A0H5BWN7</accession>
<evidence type="ECO:0000256" key="1">
    <source>
        <dbReference type="ARBA" id="ARBA00023004"/>
    </source>
</evidence>
<dbReference type="KEGG" id="wca:WEOB_128"/>
<dbReference type="InterPro" id="IPR036766">
    <property type="entry name" value="Fe_traffick_prot_YggX_sf"/>
</dbReference>
<dbReference type="Gene3D" id="1.10.3880.10">
    <property type="entry name" value="Fe(II) trafficking protein YggX"/>
    <property type="match status" value="1"/>
</dbReference>
<dbReference type="STRING" id="1594731.WEOB_128"/>
<gene>
    <name evidence="2" type="primary">yggX</name>
    <name evidence="2" type="ORF">WEOB_128</name>
</gene>
<keyword evidence="1" id="KW-0408">Iron</keyword>
<reference evidence="3" key="1">
    <citation type="submission" date="2015-01" db="EMBL/GenBank/DDBJ databases">
        <authorList>
            <person name="Manzano-Marin A."/>
            <person name="Manzano-Marin A."/>
        </authorList>
    </citation>
    <scope>NUCLEOTIDE SEQUENCE [LARGE SCALE GENOMIC DNA]</scope>
    <source>
        <strain evidence="3">obscurior</strain>
    </source>
</reference>
<dbReference type="GO" id="GO:0005506">
    <property type="term" value="F:iron ion binding"/>
    <property type="evidence" value="ECO:0007669"/>
    <property type="project" value="InterPro"/>
</dbReference>
<evidence type="ECO:0000313" key="2">
    <source>
        <dbReference type="EMBL" id="CEN32083.1"/>
    </source>
</evidence>